<name>A0ACB8E0T1_DERSI</name>
<accession>A0ACB8E0T1</accession>
<evidence type="ECO:0000313" key="1">
    <source>
        <dbReference type="EMBL" id="KAH7980404.1"/>
    </source>
</evidence>
<comment type="caution">
    <text evidence="1">The sequence shown here is derived from an EMBL/GenBank/DDBJ whole genome shotgun (WGS) entry which is preliminary data.</text>
</comment>
<evidence type="ECO:0000313" key="2">
    <source>
        <dbReference type="Proteomes" id="UP000821865"/>
    </source>
</evidence>
<keyword evidence="2" id="KW-1185">Reference proteome</keyword>
<organism evidence="1 2">
    <name type="scientific">Dermacentor silvarum</name>
    <name type="common">Tick</name>
    <dbReference type="NCBI Taxonomy" id="543639"/>
    <lineage>
        <taxon>Eukaryota</taxon>
        <taxon>Metazoa</taxon>
        <taxon>Ecdysozoa</taxon>
        <taxon>Arthropoda</taxon>
        <taxon>Chelicerata</taxon>
        <taxon>Arachnida</taxon>
        <taxon>Acari</taxon>
        <taxon>Parasitiformes</taxon>
        <taxon>Ixodida</taxon>
        <taxon>Ixodoidea</taxon>
        <taxon>Ixodidae</taxon>
        <taxon>Rhipicephalinae</taxon>
        <taxon>Dermacentor</taxon>
    </lineage>
</organism>
<protein>
    <submittedName>
        <fullName evidence="1">Uncharacterized protein</fullName>
    </submittedName>
</protein>
<dbReference type="EMBL" id="CM023470">
    <property type="protein sequence ID" value="KAH7980404.1"/>
    <property type="molecule type" value="Genomic_DNA"/>
</dbReference>
<sequence>MEKTMHKSSEPKGRHAAVRAGSVRSLSCYSVDENVLEVLWDEEIQMEELLHFSFDHIDKLAERRGKTIASSEKWRLWDYVQRMRREQPYWVSKESVPWDEVEAKYSLRSRSLSSGSLPGDLEFSMSGQTTPQPMLHSQRKLRPHSQRKPLPSAARAAAANQPPDELKCEPDERFTLSEQWDAGSPHRGLVVSATCPKKKQGWQRLLGKVFHPKHKSSAKDDGSGEFHFALVANSPSPCSVAPRRQPWNAVAAMRSLSLSSDFADSPLDISGIDGDAQSSVRNLSLSSNSPDSPLEISGIGLATPPPLLYSLRKPQPAAAAAAFIEKSLRTLDQLMCEPEESFTQSEKWEVSTPRRGLVLAPPSSKKKSHAEASPSPLMRSEKKRPTGFPRWSLRRVAMANCKPDPCGDVKNDV</sequence>
<reference evidence="1" key="1">
    <citation type="submission" date="2020-05" db="EMBL/GenBank/DDBJ databases">
        <title>Large-scale comparative analyses of tick genomes elucidate their genetic diversity and vector capacities.</title>
        <authorList>
            <person name="Jia N."/>
            <person name="Wang J."/>
            <person name="Shi W."/>
            <person name="Du L."/>
            <person name="Sun Y."/>
            <person name="Zhan W."/>
            <person name="Jiang J."/>
            <person name="Wang Q."/>
            <person name="Zhang B."/>
            <person name="Ji P."/>
            <person name="Sakyi L.B."/>
            <person name="Cui X."/>
            <person name="Yuan T."/>
            <person name="Jiang B."/>
            <person name="Yang W."/>
            <person name="Lam T.T.-Y."/>
            <person name="Chang Q."/>
            <person name="Ding S."/>
            <person name="Wang X."/>
            <person name="Zhu J."/>
            <person name="Ruan X."/>
            <person name="Zhao L."/>
            <person name="Wei J."/>
            <person name="Que T."/>
            <person name="Du C."/>
            <person name="Cheng J."/>
            <person name="Dai P."/>
            <person name="Han X."/>
            <person name="Huang E."/>
            <person name="Gao Y."/>
            <person name="Liu J."/>
            <person name="Shao H."/>
            <person name="Ye R."/>
            <person name="Li L."/>
            <person name="Wei W."/>
            <person name="Wang X."/>
            <person name="Wang C."/>
            <person name="Yang T."/>
            <person name="Huo Q."/>
            <person name="Li W."/>
            <person name="Guo W."/>
            <person name="Chen H."/>
            <person name="Zhou L."/>
            <person name="Ni X."/>
            <person name="Tian J."/>
            <person name="Zhou Y."/>
            <person name="Sheng Y."/>
            <person name="Liu T."/>
            <person name="Pan Y."/>
            <person name="Xia L."/>
            <person name="Li J."/>
            <person name="Zhao F."/>
            <person name="Cao W."/>
        </authorList>
    </citation>
    <scope>NUCLEOTIDE SEQUENCE</scope>
    <source>
        <strain evidence="1">Dsil-2018</strain>
    </source>
</reference>
<gene>
    <name evidence="1" type="ORF">HPB49_015737</name>
</gene>
<proteinExistence type="predicted"/>
<dbReference type="Proteomes" id="UP000821865">
    <property type="component" value="Chromosome 1"/>
</dbReference>